<feature type="domain" description="SipL SPOCS" evidence="1">
    <location>
        <begin position="195"/>
        <end position="268"/>
    </location>
</feature>
<accession>A0AAW3JSI5</accession>
<feature type="domain" description="SipL SPOCS" evidence="1">
    <location>
        <begin position="35"/>
        <end position="117"/>
    </location>
</feature>
<comment type="caution">
    <text evidence="2">The sequence shown here is derived from an EMBL/GenBank/DDBJ whole genome shotgun (WGS) entry which is preliminary data.</text>
</comment>
<dbReference type="RefSeq" id="WP_055944976.1">
    <property type="nucleotide sequence ID" value="NZ_LLKB01000005.1"/>
</dbReference>
<dbReference type="InterPro" id="IPR024300">
    <property type="entry name" value="SipL_SPOCS_dom"/>
</dbReference>
<keyword evidence="3" id="KW-1185">Reference proteome</keyword>
<evidence type="ECO:0000259" key="1">
    <source>
        <dbReference type="Pfam" id="PF12673"/>
    </source>
</evidence>
<dbReference type="CDD" id="cd00118">
    <property type="entry name" value="LysM"/>
    <property type="match status" value="1"/>
</dbReference>
<dbReference type="InterPro" id="IPR036779">
    <property type="entry name" value="LysM_dom_sf"/>
</dbReference>
<protein>
    <recommendedName>
        <fullName evidence="1">SipL SPOCS domain-containing protein</fullName>
    </recommendedName>
</protein>
<dbReference type="EMBL" id="LLKB01000005">
    <property type="protein sequence ID" value="KQC85251.1"/>
    <property type="molecule type" value="Genomic_DNA"/>
</dbReference>
<name>A0AAW3JSI5_9FIRM</name>
<gene>
    <name evidence="2" type="ORF">APZ18_11210</name>
</gene>
<sequence length="528" mass="59711">MELKTAQITSNQIVCHSDTQITLENDMNVPDSKPDIDKIIKIEGNILSNSVVALDGRAGIKGTLDYFILYTSSDDIVPVHNLSGSINFDESVGLDEVSEGDDIDCHFEIDDCQANLINSRKLSINAIIGIHCCKPVSDNYEAVSSLSDSEDIGMTDSEGLYSKLKNVAYTHLVISKNDIHRIYEEINLPKAKPNIDSILYYNIRPLNIQTKVVEDGVRLMGDLNIFVLYTPENEERSLEYFETEAAFDEIINCNNCNEDMIPDIDVSVGSRELSGKPDEDGENRIISFELTLKLQMKFYENKETQILDDAYSTAMELEPVRKTMSLNRLIMKNQSVLRLSEQFNIDNQDKILQICNTTGKITIDEQQVVKDGIQLDGVMQLDVLYMTENDSNPLSIEKVVMPFRHVIEIDGLSPECYYELQFEINNINVMMLDSSEIEVKANITLCAIAFSNFEENYIFDVNVEPLDFERLHKLPGIVGYYAIKDTPVWDIAKKYRTTVESISQLNDLSGDIVHKGEKLLLLKMVEGI</sequence>
<dbReference type="Gene3D" id="3.10.350.10">
    <property type="entry name" value="LysM domain"/>
    <property type="match status" value="1"/>
</dbReference>
<dbReference type="AlphaFoldDB" id="A0AAW3JSI5"/>
<evidence type="ECO:0000313" key="2">
    <source>
        <dbReference type="EMBL" id="KQC85251.1"/>
    </source>
</evidence>
<evidence type="ECO:0000313" key="3">
    <source>
        <dbReference type="Proteomes" id="UP000050833"/>
    </source>
</evidence>
<dbReference type="Pfam" id="PF12673">
    <property type="entry name" value="SipL"/>
    <property type="match status" value="3"/>
</dbReference>
<reference evidence="2 3" key="1">
    <citation type="submission" date="2015-10" db="EMBL/GenBank/DDBJ databases">
        <title>Butyribacter intestini gen. nov., sp. nov., a butyric acid-producing bacterium of the family Lachnospiraceae isolated from the human faeces.</title>
        <authorList>
            <person name="Zou Y."/>
            <person name="Xue W."/>
            <person name="Luo G."/>
            <person name="Lv M."/>
        </authorList>
    </citation>
    <scope>NUCLEOTIDE SEQUENCE [LARGE SCALE GENOMIC DNA]</scope>
    <source>
        <strain evidence="2 3">TF01-11</strain>
    </source>
</reference>
<dbReference type="Proteomes" id="UP000050833">
    <property type="component" value="Unassembled WGS sequence"/>
</dbReference>
<proteinExistence type="predicted"/>
<dbReference type="InterPro" id="IPR018392">
    <property type="entry name" value="LysM"/>
</dbReference>
<feature type="domain" description="SipL SPOCS" evidence="1">
    <location>
        <begin position="350"/>
        <end position="431"/>
    </location>
</feature>
<organism evidence="2 3">
    <name type="scientific">Butyribacter intestini</name>
    <dbReference type="NCBI Taxonomy" id="1703332"/>
    <lineage>
        <taxon>Bacteria</taxon>
        <taxon>Bacillati</taxon>
        <taxon>Bacillota</taxon>
        <taxon>Clostridia</taxon>
        <taxon>Lachnospirales</taxon>
        <taxon>Lachnospiraceae</taxon>
        <taxon>Butyribacter</taxon>
    </lineage>
</organism>